<feature type="compositionally biased region" description="Polar residues" evidence="4">
    <location>
        <begin position="306"/>
        <end position="317"/>
    </location>
</feature>
<dbReference type="Gene3D" id="2.130.10.10">
    <property type="entry name" value="YVTN repeat-like/Quinoprotein amine dehydrogenase"/>
    <property type="match status" value="2"/>
</dbReference>
<dbReference type="SMART" id="SM00320">
    <property type="entry name" value="WD40"/>
    <property type="match status" value="7"/>
</dbReference>
<dbReference type="OrthoDB" id="496at2759"/>
<dbReference type="Pfam" id="PF00400">
    <property type="entry name" value="WD40"/>
    <property type="match status" value="4"/>
</dbReference>
<evidence type="ECO:0000256" key="1">
    <source>
        <dbReference type="ARBA" id="ARBA00022574"/>
    </source>
</evidence>
<feature type="repeat" description="WD" evidence="3">
    <location>
        <begin position="484"/>
        <end position="523"/>
    </location>
</feature>
<dbReference type="InterPro" id="IPR036322">
    <property type="entry name" value="WD40_repeat_dom_sf"/>
</dbReference>
<dbReference type="PANTHER" id="PTHR22847:SF637">
    <property type="entry name" value="WD REPEAT DOMAIN 5B"/>
    <property type="match status" value="1"/>
</dbReference>
<gene>
    <name evidence="5" type="ORF">SERLADRAFT_445964</name>
</gene>
<feature type="compositionally biased region" description="Basic and acidic residues" evidence="4">
    <location>
        <begin position="231"/>
        <end position="242"/>
    </location>
</feature>
<protein>
    <submittedName>
        <fullName evidence="5">Uncharacterized protein</fullName>
    </submittedName>
</protein>
<proteinExistence type="predicted"/>
<feature type="repeat" description="WD" evidence="3">
    <location>
        <begin position="689"/>
        <end position="720"/>
    </location>
</feature>
<dbReference type="PANTHER" id="PTHR22847">
    <property type="entry name" value="WD40 REPEAT PROTEIN"/>
    <property type="match status" value="1"/>
</dbReference>
<dbReference type="AlphaFoldDB" id="F8NL14"/>
<feature type="repeat" description="WD" evidence="3">
    <location>
        <begin position="354"/>
        <end position="396"/>
    </location>
</feature>
<feature type="region of interest" description="Disordered" evidence="4">
    <location>
        <begin position="209"/>
        <end position="242"/>
    </location>
</feature>
<feature type="compositionally biased region" description="Basic residues" evidence="4">
    <location>
        <begin position="211"/>
        <end position="221"/>
    </location>
</feature>
<evidence type="ECO:0000256" key="3">
    <source>
        <dbReference type="PROSITE-ProRule" id="PRU00221"/>
    </source>
</evidence>
<dbReference type="SUPFAM" id="SSF50978">
    <property type="entry name" value="WD40 repeat-like"/>
    <property type="match status" value="1"/>
</dbReference>
<dbReference type="GO" id="GO:1990234">
    <property type="term" value="C:transferase complex"/>
    <property type="evidence" value="ECO:0007669"/>
    <property type="project" value="UniProtKB-ARBA"/>
</dbReference>
<sequence>MASKSKGKSAGDKKKSTRATLDPLLPSASGPSKMELVSKAIFAPFTHKKSESSRILSDLAPVIMTPRMMTAAATVSSKPRAIESSSANRPRMDFATLGRAPMRMSLGGRRITSRDLQIVEATEELLDAEVPEPEGVASNVSLLRGFNATIPSAEKSRTRRRQMRNVDTPRIGLKKLGMSARGLLMDEEEDEDEGRSVASEEDVVVVTKAHERNKRKGKRRGRESLSASKTLGKEELTRQTKEIMRDKENLHVRRSLINSDIAEITSKIKALDTIRQKLEQDLLKLQEDELELDDELEGVKERLEFEQSSGRLQNKSDVSAAVPPHAAPSRRRKGPVFLPSEHDELPPGVAFMTLDNHTMPIAALDFSEPYGTLVSAAQEDSQPCVWDLMTGAEVGRLRGHRGPVKVLQVEDHVCLTGGADGVVRLWDLRRVDGGWGQGEMVSLSDVAEEDESRSYDGEIIEKPNGIRSNEPSISEPMGPCVRLFEGHSKAVTALYFEDECLVTGASDKTLRQWDLTTGQCIMTMDILWAISHAPSTAVGSALPNHLFSGAAAAAGSFAVPTPPYADGSWEMYQDFVGGVQFWGYGLVSGSGDGAVRMWDMRTGQAHRTLLGHTSPVTCLQFDEIHIVSGSLDKSIRIWDVRTGGTFETLRYDHGITSLQFDTRKVVAATGKNGVDIYNRTSMQHSTLLTNGHTSPVERLRYMDRYLVSGGRDCALKIWSL</sequence>
<feature type="repeat" description="WD" evidence="3">
    <location>
        <begin position="586"/>
        <end position="608"/>
    </location>
</feature>
<accession>F8NL14</accession>
<dbReference type="InterPro" id="IPR001680">
    <property type="entry name" value="WD40_rpt"/>
</dbReference>
<feature type="repeat" description="WD" evidence="3">
    <location>
        <begin position="609"/>
        <end position="648"/>
    </location>
</feature>
<dbReference type="Gene3D" id="6.10.280.220">
    <property type="match status" value="1"/>
</dbReference>
<dbReference type="RefSeq" id="XP_007314721.1">
    <property type="nucleotide sequence ID" value="XM_007314659.1"/>
</dbReference>
<dbReference type="GeneID" id="18816245"/>
<dbReference type="InterPro" id="IPR019775">
    <property type="entry name" value="WD40_repeat_CS"/>
</dbReference>
<evidence type="ECO:0000313" key="5">
    <source>
        <dbReference type="EMBL" id="EGO28522.1"/>
    </source>
</evidence>
<dbReference type="KEGG" id="sla:SERLADRAFT_445964"/>
<dbReference type="InterPro" id="IPR020472">
    <property type="entry name" value="WD40_PAC1"/>
</dbReference>
<keyword evidence="2" id="KW-0677">Repeat</keyword>
<keyword evidence="1 3" id="KW-0853">WD repeat</keyword>
<dbReference type="PROSITE" id="PS50082">
    <property type="entry name" value="WD_REPEATS_2"/>
    <property type="match status" value="6"/>
</dbReference>
<dbReference type="Proteomes" id="UP000008064">
    <property type="component" value="Unassembled WGS sequence"/>
</dbReference>
<feature type="repeat" description="WD" evidence="3">
    <location>
        <begin position="397"/>
        <end position="429"/>
    </location>
</feature>
<evidence type="ECO:0000256" key="4">
    <source>
        <dbReference type="SAM" id="MobiDB-lite"/>
    </source>
</evidence>
<name>F8NL14_SERL9</name>
<feature type="region of interest" description="Disordered" evidence="4">
    <location>
        <begin position="1"/>
        <end position="31"/>
    </location>
</feature>
<dbReference type="PROSITE" id="PS50294">
    <property type="entry name" value="WD_REPEATS_REGION"/>
    <property type="match status" value="4"/>
</dbReference>
<evidence type="ECO:0000256" key="2">
    <source>
        <dbReference type="ARBA" id="ARBA00022737"/>
    </source>
</evidence>
<reference evidence="5" key="1">
    <citation type="submission" date="2011-04" db="EMBL/GenBank/DDBJ databases">
        <title>Evolution of plant cell wall degrading machinery underlies the functional diversity of forest fungi.</title>
        <authorList>
            <consortium name="US DOE Joint Genome Institute (JGI-PGF)"/>
            <person name="Eastwood D.C."/>
            <person name="Floudas D."/>
            <person name="Binder M."/>
            <person name="Majcherczyk A."/>
            <person name="Schneider P."/>
            <person name="Aerts A."/>
            <person name="Asiegbu F.O."/>
            <person name="Baker S.E."/>
            <person name="Barry K."/>
            <person name="Bendiksby M."/>
            <person name="Blumentritt M."/>
            <person name="Coutinho P.M."/>
            <person name="Cullen D."/>
            <person name="Cullen D."/>
            <person name="Gathman A."/>
            <person name="Goodell B."/>
            <person name="Henrissat B."/>
            <person name="Ihrmark K."/>
            <person name="Kauserud H."/>
            <person name="Kohler A."/>
            <person name="LaButti K."/>
            <person name="Lapidus A."/>
            <person name="Lavin J.L."/>
            <person name="Lee Y.-H."/>
            <person name="Lindquist E."/>
            <person name="Lilly W."/>
            <person name="Lucas S."/>
            <person name="Morin E."/>
            <person name="Murat C."/>
            <person name="Oguiza J.A."/>
            <person name="Park J."/>
            <person name="Pisabarro A.G."/>
            <person name="Riley R."/>
            <person name="Rosling A."/>
            <person name="Salamov A."/>
            <person name="Schmidt O."/>
            <person name="Schmutz J."/>
            <person name="Skrede I."/>
            <person name="Stenlid J."/>
            <person name="Wiebenga A."/>
            <person name="Xie X."/>
            <person name="Kues U."/>
            <person name="Hibbett D.S."/>
            <person name="Hoffmeister D."/>
            <person name="Hogberg N."/>
            <person name="Martin F."/>
            <person name="Grigoriev I.V."/>
            <person name="Watkinson S.C."/>
        </authorList>
    </citation>
    <scope>NUCLEOTIDE SEQUENCE</scope>
    <source>
        <strain evidence="5">S7.9</strain>
    </source>
</reference>
<dbReference type="CDD" id="cd00200">
    <property type="entry name" value="WD40"/>
    <property type="match status" value="1"/>
</dbReference>
<dbReference type="GO" id="GO:0005634">
    <property type="term" value="C:nucleus"/>
    <property type="evidence" value="ECO:0007669"/>
    <property type="project" value="TreeGrafter"/>
</dbReference>
<organism>
    <name type="scientific">Serpula lacrymans var. lacrymans (strain S7.9)</name>
    <name type="common">Dry rot fungus</name>
    <dbReference type="NCBI Taxonomy" id="578457"/>
    <lineage>
        <taxon>Eukaryota</taxon>
        <taxon>Fungi</taxon>
        <taxon>Dikarya</taxon>
        <taxon>Basidiomycota</taxon>
        <taxon>Agaricomycotina</taxon>
        <taxon>Agaricomycetes</taxon>
        <taxon>Agaricomycetidae</taxon>
        <taxon>Boletales</taxon>
        <taxon>Coniophorineae</taxon>
        <taxon>Serpulaceae</taxon>
        <taxon>Serpula</taxon>
    </lineage>
</organism>
<dbReference type="PRINTS" id="PR00320">
    <property type="entry name" value="GPROTEINBRPT"/>
</dbReference>
<dbReference type="InterPro" id="IPR015943">
    <property type="entry name" value="WD40/YVTN_repeat-like_dom_sf"/>
</dbReference>
<feature type="region of interest" description="Disordered" evidence="4">
    <location>
        <begin position="305"/>
        <end position="337"/>
    </location>
</feature>
<dbReference type="PROSITE" id="PS00678">
    <property type="entry name" value="WD_REPEATS_1"/>
    <property type="match status" value="3"/>
</dbReference>
<dbReference type="EMBL" id="GL945430">
    <property type="protein sequence ID" value="EGO28522.1"/>
    <property type="molecule type" value="Genomic_DNA"/>
</dbReference>
<dbReference type="HOGENOM" id="CLU_012350_0_0_1"/>